<organism evidence="1 2">
    <name type="scientific">Scortum barcoo</name>
    <name type="common">barcoo grunter</name>
    <dbReference type="NCBI Taxonomy" id="214431"/>
    <lineage>
        <taxon>Eukaryota</taxon>
        <taxon>Metazoa</taxon>
        <taxon>Chordata</taxon>
        <taxon>Craniata</taxon>
        <taxon>Vertebrata</taxon>
        <taxon>Euteleostomi</taxon>
        <taxon>Actinopterygii</taxon>
        <taxon>Neopterygii</taxon>
        <taxon>Teleostei</taxon>
        <taxon>Neoteleostei</taxon>
        <taxon>Acanthomorphata</taxon>
        <taxon>Eupercaria</taxon>
        <taxon>Centrarchiformes</taxon>
        <taxon>Terapontoidei</taxon>
        <taxon>Terapontidae</taxon>
        <taxon>Scortum</taxon>
    </lineage>
</organism>
<accession>A0ACB8V9G8</accession>
<evidence type="ECO:0000313" key="1">
    <source>
        <dbReference type="EMBL" id="KAI3352204.1"/>
    </source>
</evidence>
<evidence type="ECO:0000313" key="2">
    <source>
        <dbReference type="Proteomes" id="UP000831701"/>
    </source>
</evidence>
<comment type="caution">
    <text evidence="1">The sequence shown here is derived from an EMBL/GenBank/DDBJ whole genome shotgun (WGS) entry which is preliminary data.</text>
</comment>
<gene>
    <name evidence="1" type="ORF">L3Q82_005213</name>
</gene>
<name>A0ACB8V9G8_9TELE</name>
<sequence length="397" mass="44131">MGRTAVQSTRPSWSPWEGYLIVLRTGDSIVLLGDFNAHVGNNSDTWRGVIGRNGLPDLNPSGVLLLDFCASHGLSITNTMFEHKGVHQCTWHQDTLGRRSMIDFVVVSSDLRPYVLDTRVKRGAELSTDHHLVVSWLRWQRRKLDRPGRPKHSEGGWETLSPSGPCSLPPLSTRRFEVVDARSLVPVVVAIPEPGGGHRKYRQAKQAAARTVLEAKTRVWEEFGGELLTSTEDIVGRWKKYFEDLLNPTDLPSNEEAEDGDSEVDSSITQAEVTEVVRKLLGGKAPGVDEIRPEYLKSLDVVGLSWLTRLCNIAWRLGTVPLEWQTGVVVPLFKKGDRRVCSNYREDHTSQPPREGLRQGTGEENSADSRPSDSGGTMRFSSWSWNSGPALYPPAGC</sequence>
<proteinExistence type="predicted"/>
<dbReference type="Proteomes" id="UP000831701">
    <property type="component" value="Chromosome 23"/>
</dbReference>
<reference evidence="1" key="1">
    <citation type="submission" date="2022-04" db="EMBL/GenBank/DDBJ databases">
        <title>Jade perch genome.</title>
        <authorList>
            <person name="Chao B."/>
        </authorList>
    </citation>
    <scope>NUCLEOTIDE SEQUENCE</scope>
    <source>
        <strain evidence="1">CB-2022</strain>
    </source>
</reference>
<dbReference type="EMBL" id="CM041553">
    <property type="protein sequence ID" value="KAI3352204.1"/>
    <property type="molecule type" value="Genomic_DNA"/>
</dbReference>
<protein>
    <submittedName>
        <fullName evidence="1">Uncharacterized protein</fullName>
    </submittedName>
</protein>
<keyword evidence="2" id="KW-1185">Reference proteome</keyword>